<sequence>MKNILLILGLVCGIAFTNAQYVAQDKTVGVNTALPGSTVQVKGSIAGEYTSISANTYTLLDTDYYINWSGTADGTFTLPTSSATIDKTGRLYYVTNKTDSFNLTINTSAGELIDDKSTITLLPFQSALLVKTSLNATSGITYRLVSITRANLAYILSVSSSSSIPYTQGIAEPLGFTSNDLNTYAGDIVLGTGLWTCPASGIYRIEIQETGRLPGTNVSAHRVIYINKNYNDGGVTPTGSISEQYYTMTILAISSLQTSGATAIVTVPMKKGQTIQPFGVLCNGCGASTMSSVNRKMIITREY</sequence>
<reference evidence="3 5" key="2">
    <citation type="submission" date="2018-06" db="EMBL/GenBank/DDBJ databases">
        <authorList>
            <consortium name="Pathogen Informatics"/>
            <person name="Doyle S."/>
        </authorList>
    </citation>
    <scope>NUCLEOTIDE SEQUENCE [LARGE SCALE GENOMIC DNA]</scope>
    <source>
        <strain evidence="3 5">NCTC13560</strain>
    </source>
</reference>
<dbReference type="KEGG" id="cil:EG358_08890"/>
<proteinExistence type="predicted"/>
<keyword evidence="1" id="KW-0732">Signal</keyword>
<protein>
    <submittedName>
        <fullName evidence="3">Uncharacterized protein</fullName>
    </submittedName>
</protein>
<accession>A0A381FCI0</accession>
<reference evidence="2 4" key="1">
    <citation type="submission" date="2017-01" db="EMBL/GenBank/DDBJ databases">
        <authorList>
            <person name="Varghese N."/>
            <person name="Submissions S."/>
        </authorList>
    </citation>
    <scope>NUCLEOTIDE SEQUENCE [LARGE SCALE GENOMIC DNA]</scope>
    <source>
        <strain evidence="2 4">ATCC 27950</strain>
    </source>
</reference>
<dbReference type="EMBL" id="UFVS01000001">
    <property type="protein sequence ID" value="SUX44174.1"/>
    <property type="molecule type" value="Genomic_DNA"/>
</dbReference>
<keyword evidence="4" id="KW-1185">Reference proteome</keyword>
<evidence type="ECO:0000313" key="3">
    <source>
        <dbReference type="EMBL" id="SUX44174.1"/>
    </source>
</evidence>
<dbReference type="Proteomes" id="UP000255231">
    <property type="component" value="Unassembled WGS sequence"/>
</dbReference>
<dbReference type="AlphaFoldDB" id="A0A381FCI0"/>
<dbReference type="Proteomes" id="UP000185725">
    <property type="component" value="Unassembled WGS sequence"/>
</dbReference>
<dbReference type="EMBL" id="FTMF01000022">
    <property type="protein sequence ID" value="SIR39011.1"/>
    <property type="molecule type" value="Genomic_DNA"/>
</dbReference>
<evidence type="ECO:0000313" key="5">
    <source>
        <dbReference type="Proteomes" id="UP000255231"/>
    </source>
</evidence>
<feature type="chain" id="PRO_5017070227" evidence="1">
    <location>
        <begin position="24"/>
        <end position="303"/>
    </location>
</feature>
<feature type="signal peptide" evidence="1">
    <location>
        <begin position="1"/>
        <end position="23"/>
    </location>
</feature>
<gene>
    <name evidence="3" type="ORF">NCTC13560_02394</name>
    <name evidence="2" type="ORF">SAMN05421682_12221</name>
</gene>
<name>A0A381FCI0_9FLAO</name>
<organism evidence="3 5">
    <name type="scientific">Chryseobacterium indoltheticum</name>
    <dbReference type="NCBI Taxonomy" id="254"/>
    <lineage>
        <taxon>Bacteria</taxon>
        <taxon>Pseudomonadati</taxon>
        <taxon>Bacteroidota</taxon>
        <taxon>Flavobacteriia</taxon>
        <taxon>Flavobacteriales</taxon>
        <taxon>Weeksellaceae</taxon>
        <taxon>Chryseobacterium group</taxon>
        <taxon>Chryseobacterium</taxon>
    </lineage>
</organism>
<evidence type="ECO:0000256" key="1">
    <source>
        <dbReference type="SAM" id="SignalP"/>
    </source>
</evidence>
<evidence type="ECO:0000313" key="2">
    <source>
        <dbReference type="EMBL" id="SIR39011.1"/>
    </source>
</evidence>
<evidence type="ECO:0000313" key="4">
    <source>
        <dbReference type="Proteomes" id="UP000185725"/>
    </source>
</evidence>